<evidence type="ECO:0000313" key="2">
    <source>
        <dbReference type="Proteomes" id="UP000265663"/>
    </source>
</evidence>
<evidence type="ECO:0000313" key="1">
    <source>
        <dbReference type="EMBL" id="RMZ67985.1"/>
    </source>
</evidence>
<accession>A0A3M7M0G3</accession>
<name>A0A3M7M0G3_9PLEO</name>
<organism evidence="1 2">
    <name type="scientific">Pyrenophora seminiperda CCB06</name>
    <dbReference type="NCBI Taxonomy" id="1302712"/>
    <lineage>
        <taxon>Eukaryota</taxon>
        <taxon>Fungi</taxon>
        <taxon>Dikarya</taxon>
        <taxon>Ascomycota</taxon>
        <taxon>Pezizomycotina</taxon>
        <taxon>Dothideomycetes</taxon>
        <taxon>Pleosporomycetidae</taxon>
        <taxon>Pleosporales</taxon>
        <taxon>Pleosporineae</taxon>
        <taxon>Pleosporaceae</taxon>
        <taxon>Pyrenophora</taxon>
    </lineage>
</organism>
<reference evidence="1 2" key="1">
    <citation type="journal article" date="2014" name="PLoS ONE">
        <title>De novo Genome Assembly of the Fungal Plant Pathogen Pyrenophora semeniperda.</title>
        <authorList>
            <person name="Soliai M.M."/>
            <person name="Meyer S.E."/>
            <person name="Udall J.A."/>
            <person name="Elzinga D.E."/>
            <person name="Hermansen R.A."/>
            <person name="Bodily P.M."/>
            <person name="Hart A.A."/>
            <person name="Coleman C.E."/>
        </authorList>
    </citation>
    <scope>NUCLEOTIDE SEQUENCE [LARGE SCALE GENOMIC DNA]</scope>
    <source>
        <strain evidence="1 2">CCB06</strain>
        <tissue evidence="1">Mycelium</tissue>
    </source>
</reference>
<proteinExistence type="predicted"/>
<dbReference type="EMBL" id="KE747814">
    <property type="protein sequence ID" value="RMZ67985.1"/>
    <property type="molecule type" value="Genomic_DNA"/>
</dbReference>
<keyword evidence="2" id="KW-1185">Reference proteome</keyword>
<sequence>MVVTAHAPRVAPWAHKCPGSRPLHDNAKSYLHITYPSTTITWGCSHLFPLAIIASHRISVAHDE</sequence>
<dbReference type="Proteomes" id="UP000265663">
    <property type="component" value="Unassembled WGS sequence"/>
</dbReference>
<protein>
    <submittedName>
        <fullName evidence="1">Uncharacterized protein</fullName>
    </submittedName>
</protein>
<gene>
    <name evidence="1" type="ORF">GMOD_00004088</name>
</gene>
<dbReference type="AlphaFoldDB" id="A0A3M7M0G3"/>